<feature type="domain" description="Coenzyme F420 hydrogenase/dehydrogenase beta subunit C-terminal" evidence="2">
    <location>
        <begin position="159"/>
        <end position="297"/>
    </location>
</feature>
<protein>
    <submittedName>
        <fullName evidence="3">Coenzyme F420 hydrogenase</fullName>
    </submittedName>
</protein>
<dbReference type="Proteomes" id="UP000295096">
    <property type="component" value="Unassembled WGS sequence"/>
</dbReference>
<dbReference type="InterPro" id="IPR045220">
    <property type="entry name" value="FRHB/FDHB/HCAR-like"/>
</dbReference>
<accession>A0A4R5QD11</accession>
<proteinExistence type="predicted"/>
<dbReference type="OrthoDB" id="593768at2"/>
<gene>
    <name evidence="3" type="ORF">E2C06_18970</name>
</gene>
<dbReference type="InterPro" id="IPR007525">
    <property type="entry name" value="FrhB_FdhB_C"/>
</dbReference>
<dbReference type="AlphaFoldDB" id="A0A4R5QD11"/>
<feature type="domain" description="Coenzyme F420 hydrogenase/dehydrogenase beta subunit N-terminal" evidence="1">
    <location>
        <begin position="78"/>
        <end position="151"/>
    </location>
</feature>
<dbReference type="Pfam" id="PF04422">
    <property type="entry name" value="FrhB_FdhB_N"/>
    <property type="match status" value="1"/>
</dbReference>
<keyword evidence="4" id="KW-1185">Reference proteome</keyword>
<name>A0A4R5QD11_9PROT</name>
<reference evidence="3 4" key="1">
    <citation type="journal article" date="2016" name="J. Microbiol.">
        <title>Dankookia rubra gen. nov., sp. nov., an alphaproteobacterium isolated from sediment of a shallow stream.</title>
        <authorList>
            <person name="Kim W.H."/>
            <person name="Kim D.H."/>
            <person name="Kang K."/>
            <person name="Ahn T.Y."/>
        </authorList>
    </citation>
    <scope>NUCLEOTIDE SEQUENCE [LARGE SCALE GENOMIC DNA]</scope>
    <source>
        <strain evidence="3 4">JCM30602</strain>
    </source>
</reference>
<dbReference type="PANTHER" id="PTHR31332">
    <property type="entry name" value="7-HYDROXYMETHYL CHLOROPHYLL A REDUCTASE, CHLOROPLASTIC"/>
    <property type="match status" value="1"/>
</dbReference>
<evidence type="ECO:0000259" key="2">
    <source>
        <dbReference type="Pfam" id="PF04432"/>
    </source>
</evidence>
<sequence>MADEAGAVWAPKLREAAPRGLCTDCGISRTGDPKACGRACQFIRPDYPVLEATVHGRPRDSDRPDEMHFGPFRRMLRATLAPAREGAQWTGIATRLAERLLETGAVDAVLTMAPDPADRWRPVPVLVTQPAGMAQVRGMRMGYAPLLALLEPARAAGHRRLAIIGIPCQVYALRAIERELGFERLYVIGTPCSDNTTTERFHDFLALLEDDPDSITYLEFRADYQVELRYADGRSRTIPFLQLPISKLPPDFFPLTCRTCVDYTNVLADITVGYMGGQGEQWLLVRNASGEELVALLGEELHVATPGSAGKRAGAVKGFLANTERAAGGLPLRRMPDWLRPIVGWLMPRIGPRGLEFARARVEMKAVETVLHLRREEPRRMKHMIPGHVWALVAQYGLASKGGERRG</sequence>
<dbReference type="GO" id="GO:0052592">
    <property type="term" value="F:oxidoreductase activity, acting on CH or CH2 groups, with an iron-sulfur protein as acceptor"/>
    <property type="evidence" value="ECO:0007669"/>
    <property type="project" value="TreeGrafter"/>
</dbReference>
<dbReference type="InterPro" id="IPR007516">
    <property type="entry name" value="Co_F420_Hydgase/DH_bsu_N"/>
</dbReference>
<evidence type="ECO:0000313" key="4">
    <source>
        <dbReference type="Proteomes" id="UP000295096"/>
    </source>
</evidence>
<dbReference type="Pfam" id="PF04432">
    <property type="entry name" value="FrhB_FdhB_C"/>
    <property type="match status" value="1"/>
</dbReference>
<dbReference type="EMBL" id="SMSJ01000027">
    <property type="protein sequence ID" value="TDH61060.1"/>
    <property type="molecule type" value="Genomic_DNA"/>
</dbReference>
<evidence type="ECO:0000313" key="3">
    <source>
        <dbReference type="EMBL" id="TDH61060.1"/>
    </source>
</evidence>
<organism evidence="3 4">
    <name type="scientific">Dankookia rubra</name>
    <dbReference type="NCBI Taxonomy" id="1442381"/>
    <lineage>
        <taxon>Bacteria</taxon>
        <taxon>Pseudomonadati</taxon>
        <taxon>Pseudomonadota</taxon>
        <taxon>Alphaproteobacteria</taxon>
        <taxon>Acetobacterales</taxon>
        <taxon>Roseomonadaceae</taxon>
        <taxon>Dankookia</taxon>
    </lineage>
</organism>
<dbReference type="PANTHER" id="PTHR31332:SF0">
    <property type="entry name" value="7-HYDROXYMETHYL CHLOROPHYLL A REDUCTASE, CHLOROPLASTIC"/>
    <property type="match status" value="1"/>
</dbReference>
<dbReference type="RefSeq" id="WP_133290185.1">
    <property type="nucleotide sequence ID" value="NZ_SMSJ01000027.1"/>
</dbReference>
<evidence type="ECO:0000259" key="1">
    <source>
        <dbReference type="Pfam" id="PF04422"/>
    </source>
</evidence>
<comment type="caution">
    <text evidence="3">The sequence shown here is derived from an EMBL/GenBank/DDBJ whole genome shotgun (WGS) entry which is preliminary data.</text>
</comment>